<dbReference type="InterPro" id="IPR004675">
    <property type="entry name" value="AhpD_core"/>
</dbReference>
<gene>
    <name evidence="2" type="ORF">GFB56_36520</name>
</gene>
<evidence type="ECO:0000313" key="2">
    <source>
        <dbReference type="EMBL" id="MBM3096168.1"/>
    </source>
</evidence>
<dbReference type="InterPro" id="IPR003779">
    <property type="entry name" value="CMD-like"/>
</dbReference>
<dbReference type="RefSeq" id="WP_025428223.1">
    <property type="nucleotide sequence ID" value="NZ_CP083371.1"/>
</dbReference>
<name>A0AAW4FY19_9HYPH</name>
<accession>A0AAW4FY19</accession>
<protein>
    <submittedName>
        <fullName evidence="2">Carboxymuconolactone decarboxylase family protein</fullName>
    </submittedName>
</protein>
<dbReference type="GO" id="GO:0051920">
    <property type="term" value="F:peroxiredoxin activity"/>
    <property type="evidence" value="ECO:0007669"/>
    <property type="project" value="InterPro"/>
</dbReference>
<dbReference type="AlphaFoldDB" id="A0AAW4FY19"/>
<dbReference type="InterPro" id="IPR029032">
    <property type="entry name" value="AhpD-like"/>
</dbReference>
<dbReference type="SUPFAM" id="SSF69118">
    <property type="entry name" value="AhpD-like"/>
    <property type="match status" value="1"/>
</dbReference>
<reference evidence="2 3" key="1">
    <citation type="submission" date="2020-01" db="EMBL/GenBank/DDBJ databases">
        <title>Draft genome assembly of Ensifer adhaerens T173.</title>
        <authorList>
            <person name="Craig J.E."/>
            <person name="Stinchcombe J.R."/>
        </authorList>
    </citation>
    <scope>NUCLEOTIDE SEQUENCE [LARGE SCALE GENOMIC DNA]</scope>
    <source>
        <strain evidence="2 3">T173</strain>
    </source>
</reference>
<dbReference type="NCBIfam" id="TIGR00778">
    <property type="entry name" value="ahpD_dom"/>
    <property type="match status" value="1"/>
</dbReference>
<dbReference type="Gene3D" id="1.20.1290.10">
    <property type="entry name" value="AhpD-like"/>
    <property type="match status" value="1"/>
</dbReference>
<feature type="domain" description="Carboxymuconolactone decarboxylase-like" evidence="1">
    <location>
        <begin position="23"/>
        <end position="95"/>
    </location>
</feature>
<dbReference type="Proteomes" id="UP000744980">
    <property type="component" value="Unassembled WGS sequence"/>
</dbReference>
<comment type="caution">
    <text evidence="2">The sequence shown here is derived from an EMBL/GenBank/DDBJ whole genome shotgun (WGS) entry which is preliminary data.</text>
</comment>
<dbReference type="EMBL" id="WXFA01000075">
    <property type="protein sequence ID" value="MBM3096168.1"/>
    <property type="molecule type" value="Genomic_DNA"/>
</dbReference>
<dbReference type="Pfam" id="PF02627">
    <property type="entry name" value="CMD"/>
    <property type="match status" value="1"/>
</dbReference>
<proteinExistence type="predicted"/>
<dbReference type="PANTHER" id="PTHR34846">
    <property type="entry name" value="4-CARBOXYMUCONOLACTONE DECARBOXYLASE FAMILY PROTEIN (AFU_ORTHOLOGUE AFUA_6G11590)"/>
    <property type="match status" value="1"/>
</dbReference>
<evidence type="ECO:0000313" key="3">
    <source>
        <dbReference type="Proteomes" id="UP000744980"/>
    </source>
</evidence>
<organism evidence="2 3">
    <name type="scientific">Ensifer canadensis</name>
    <dbReference type="NCBI Taxonomy" id="555315"/>
    <lineage>
        <taxon>Bacteria</taxon>
        <taxon>Pseudomonadati</taxon>
        <taxon>Pseudomonadota</taxon>
        <taxon>Alphaproteobacteria</taxon>
        <taxon>Hyphomicrobiales</taxon>
        <taxon>Rhizobiaceae</taxon>
        <taxon>Sinorhizobium/Ensifer group</taxon>
        <taxon>Ensifer</taxon>
    </lineage>
</organism>
<keyword evidence="3" id="KW-1185">Reference proteome</keyword>
<sequence length="147" mass="16519">MQPRQNDYFKLAEPGVKHLFALEGALKNGPLEPKLLHLVKLRASQINSCVFCIHLHTTEALKDGEEPMRLYLLTGWREATLYSPRERAALAWTEALTNLAQTGAPDDDWALIEAAFTAEERSWLSLAIGAINLWNRLQVGFRATHPA</sequence>
<evidence type="ECO:0000259" key="1">
    <source>
        <dbReference type="Pfam" id="PF02627"/>
    </source>
</evidence>
<dbReference type="PANTHER" id="PTHR34846:SF10">
    <property type="entry name" value="CYTOPLASMIC PROTEIN"/>
    <property type="match status" value="1"/>
</dbReference>